<dbReference type="AlphaFoldDB" id="A0A7I4YNK7"/>
<accession>A0A7I4YNK7</accession>
<protein>
    <submittedName>
        <fullName evidence="3">Interleukin-17 receptor B</fullName>
    </submittedName>
</protein>
<name>A0A7I4YNK7_HAECO</name>
<dbReference type="PROSITE" id="PS51257">
    <property type="entry name" value="PROKAR_LIPOPROTEIN"/>
    <property type="match status" value="1"/>
</dbReference>
<keyword evidence="1" id="KW-0732">Signal</keyword>
<feature type="chain" id="PRO_5035420710" evidence="1">
    <location>
        <begin position="24"/>
        <end position="121"/>
    </location>
</feature>
<keyword evidence="2" id="KW-1185">Reference proteome</keyword>
<organism evidence="2 3">
    <name type="scientific">Haemonchus contortus</name>
    <name type="common">Barber pole worm</name>
    <dbReference type="NCBI Taxonomy" id="6289"/>
    <lineage>
        <taxon>Eukaryota</taxon>
        <taxon>Metazoa</taxon>
        <taxon>Ecdysozoa</taxon>
        <taxon>Nematoda</taxon>
        <taxon>Chromadorea</taxon>
        <taxon>Rhabditida</taxon>
        <taxon>Rhabditina</taxon>
        <taxon>Rhabditomorpha</taxon>
        <taxon>Strongyloidea</taxon>
        <taxon>Trichostrongylidae</taxon>
        <taxon>Haemonchus</taxon>
    </lineage>
</organism>
<evidence type="ECO:0000256" key="1">
    <source>
        <dbReference type="SAM" id="SignalP"/>
    </source>
</evidence>
<evidence type="ECO:0000313" key="2">
    <source>
        <dbReference type="Proteomes" id="UP000025227"/>
    </source>
</evidence>
<feature type="signal peptide" evidence="1">
    <location>
        <begin position="1"/>
        <end position="23"/>
    </location>
</feature>
<proteinExistence type="predicted"/>
<evidence type="ECO:0000313" key="3">
    <source>
        <dbReference type="WBParaSite" id="HCON_00124680-00001"/>
    </source>
</evidence>
<dbReference type="WBParaSite" id="HCON_00124680-00001">
    <property type="protein sequence ID" value="HCON_00124680-00001"/>
    <property type="gene ID" value="HCON_00124680"/>
</dbReference>
<dbReference type="Proteomes" id="UP000025227">
    <property type="component" value="Unplaced"/>
</dbReference>
<sequence length="121" mass="13535">MHPQRVFVSPLLWFLLCFQVYTALSCTFKHTTAANVSWNYMNYVGVFNSPSCNGCLEMGKFPDCAMVGVQAGNPNCQCYIYNHRSSPVVGSWSSSIPSIVLYKLEREEVDVKCPLAVDVLI</sequence>
<reference evidence="3" key="1">
    <citation type="submission" date="2020-12" db="UniProtKB">
        <authorList>
            <consortium name="WormBaseParasite"/>
        </authorList>
    </citation>
    <scope>IDENTIFICATION</scope>
    <source>
        <strain evidence="3">MHco3</strain>
    </source>
</reference>